<evidence type="ECO:0008006" key="3">
    <source>
        <dbReference type="Google" id="ProtNLM"/>
    </source>
</evidence>
<accession>A0A423KL77</accession>
<protein>
    <recommendedName>
        <fullName evidence="3">Toxin</fullName>
    </recommendedName>
</protein>
<evidence type="ECO:0000313" key="1">
    <source>
        <dbReference type="EMBL" id="RON54619.1"/>
    </source>
</evidence>
<name>A0A423KL77_9PSED</name>
<gene>
    <name evidence="1" type="ORF">BK665_09835</name>
</gene>
<dbReference type="CDD" id="cd22657">
    <property type="entry name" value="ClyA_XaxA-like"/>
    <property type="match status" value="1"/>
</dbReference>
<dbReference type="NCBIfam" id="NF033928">
    <property type="entry name" value="alph_xenorhab_A"/>
    <property type="match status" value="1"/>
</dbReference>
<dbReference type="AlphaFoldDB" id="A0A423KL77"/>
<dbReference type="Proteomes" id="UP000283627">
    <property type="component" value="Unassembled WGS sequence"/>
</dbReference>
<comment type="caution">
    <text evidence="1">The sequence shown here is derived from an EMBL/GenBank/DDBJ whole genome shotgun (WGS) entry which is preliminary data.</text>
</comment>
<dbReference type="SUPFAM" id="SSF58100">
    <property type="entry name" value="Bacterial hemolysins"/>
    <property type="match status" value="1"/>
</dbReference>
<dbReference type="EMBL" id="MOBP01000006">
    <property type="protein sequence ID" value="RON54619.1"/>
    <property type="molecule type" value="Genomic_DNA"/>
</dbReference>
<sequence length="354" mass="39819">MHLSSNTSTPIITKDDIRKIKHYIATAKALPVTLEEVEQQLKTKTTNIVGLEPFDVVSLYHKIINNANAWKDIEFSMKRVGGSLSTFSEDLESFGQDIIDAIVTMPGYQSYLGTIGNMTENEINSLPPLEIGKAEKNRFGSISESLAFIGRSIDDKKLSSVDILERLKYFKTELNNEVHIGIGAKLKLASTDEINRHITQINQKIDESQKRIDEKTRETSATFFDHVMGFVNPLGSRHYKLVADLQKVHLSPLIREREQLTEQIKQKSILSGTLLELHSELDSLMTYIEGAITSTAQLETLWGSTSDYINASKNKLSGIHDFLTLRSFVSSFKVILKNWKNIQNNANALITAFD</sequence>
<dbReference type="RefSeq" id="WP_123405199.1">
    <property type="nucleotide sequence ID" value="NZ_MOBP01000006.1"/>
</dbReference>
<proteinExistence type="predicted"/>
<reference evidence="1 2" key="1">
    <citation type="submission" date="2016-10" db="EMBL/GenBank/DDBJ databases">
        <title>Comparative genome analysis of multiple Pseudomonas spp. focuses on biocontrol and plant growth promoting traits.</title>
        <authorList>
            <person name="Tao X.-Y."/>
            <person name="Taylor C.G."/>
        </authorList>
    </citation>
    <scope>NUCLEOTIDE SEQUENCE [LARGE SCALE GENOMIC DNA]</scope>
    <source>
        <strain evidence="1 2">39A2</strain>
    </source>
</reference>
<organism evidence="1 2">
    <name type="scientific">Pseudomonas frederiksbergensis</name>
    <dbReference type="NCBI Taxonomy" id="104087"/>
    <lineage>
        <taxon>Bacteria</taxon>
        <taxon>Pseudomonadati</taxon>
        <taxon>Pseudomonadota</taxon>
        <taxon>Gammaproteobacteria</taxon>
        <taxon>Pseudomonadales</taxon>
        <taxon>Pseudomonadaceae</taxon>
        <taxon>Pseudomonas</taxon>
    </lineage>
</organism>
<dbReference type="Gene3D" id="1.20.1170.10">
    <property type="match status" value="1"/>
</dbReference>
<evidence type="ECO:0000313" key="2">
    <source>
        <dbReference type="Proteomes" id="UP000283627"/>
    </source>
</evidence>
<dbReference type="OrthoDB" id="6985576at2"/>